<dbReference type="PANTHER" id="PTHR10057:SF0">
    <property type="entry name" value="TRANSLOCATOR PROTEIN"/>
    <property type="match status" value="1"/>
</dbReference>
<protein>
    <submittedName>
        <fullName evidence="7">Tryptophan-rich sensory protein</fullName>
    </submittedName>
</protein>
<dbReference type="AlphaFoldDB" id="A0A7C3YQ97"/>
<feature type="transmembrane region" description="Helical" evidence="6">
    <location>
        <begin position="7"/>
        <end position="26"/>
    </location>
</feature>
<dbReference type="CDD" id="cd15904">
    <property type="entry name" value="TSPO_MBR"/>
    <property type="match status" value="1"/>
</dbReference>
<dbReference type="InterPro" id="IPR004307">
    <property type="entry name" value="TspO_MBR"/>
</dbReference>
<dbReference type="PIRSF" id="PIRSF005859">
    <property type="entry name" value="PBR"/>
    <property type="match status" value="1"/>
</dbReference>
<dbReference type="Pfam" id="PF03073">
    <property type="entry name" value="TspO_MBR"/>
    <property type="match status" value="1"/>
</dbReference>
<feature type="transmembrane region" description="Helical" evidence="6">
    <location>
        <begin position="46"/>
        <end position="67"/>
    </location>
</feature>
<keyword evidence="3 6" id="KW-0812">Transmembrane</keyword>
<comment type="similarity">
    <text evidence="2">Belongs to the TspO/BZRP family.</text>
</comment>
<dbReference type="Gene3D" id="1.20.1260.100">
    <property type="entry name" value="TspO/MBR protein"/>
    <property type="match status" value="1"/>
</dbReference>
<dbReference type="FunFam" id="1.20.1260.100:FF:000001">
    <property type="entry name" value="translocator protein 2"/>
    <property type="match status" value="1"/>
</dbReference>
<comment type="subcellular location">
    <subcellularLocation>
        <location evidence="1">Membrane</location>
        <topology evidence="1">Multi-pass membrane protein</topology>
    </subcellularLocation>
</comment>
<feature type="transmembrane region" description="Helical" evidence="6">
    <location>
        <begin position="131"/>
        <end position="154"/>
    </location>
</feature>
<organism evidence="7">
    <name type="scientific">candidate division WOR-3 bacterium</name>
    <dbReference type="NCBI Taxonomy" id="2052148"/>
    <lineage>
        <taxon>Bacteria</taxon>
        <taxon>Bacteria division WOR-3</taxon>
    </lineage>
</organism>
<evidence type="ECO:0000256" key="4">
    <source>
        <dbReference type="ARBA" id="ARBA00022989"/>
    </source>
</evidence>
<evidence type="ECO:0000256" key="1">
    <source>
        <dbReference type="ARBA" id="ARBA00004141"/>
    </source>
</evidence>
<evidence type="ECO:0000256" key="2">
    <source>
        <dbReference type="ARBA" id="ARBA00007524"/>
    </source>
</evidence>
<evidence type="ECO:0000256" key="5">
    <source>
        <dbReference type="ARBA" id="ARBA00023136"/>
    </source>
</evidence>
<feature type="transmembrane region" description="Helical" evidence="6">
    <location>
        <begin position="79"/>
        <end position="97"/>
    </location>
</feature>
<sequence length="155" mass="18350">MKNYHKFIISLGLPLLVGFIGSLFTAQSVNTWYRTLKKPSFTPPNWLFAPAWTLLFILMGVAFYLIWQKDFGSRPRPYITIYALQLFFNLLWSFFFFTLRNPLLGFCEIIILWFLILLNTIVFFKVSRIAGFLLIPYLLWVTFAGFLNFFLYVLN</sequence>
<keyword evidence="5 6" id="KW-0472">Membrane</keyword>
<dbReference type="GO" id="GO:0016020">
    <property type="term" value="C:membrane"/>
    <property type="evidence" value="ECO:0007669"/>
    <property type="project" value="UniProtKB-SubCell"/>
</dbReference>
<gene>
    <name evidence="7" type="ORF">ENX07_05735</name>
</gene>
<evidence type="ECO:0000256" key="3">
    <source>
        <dbReference type="ARBA" id="ARBA00022692"/>
    </source>
</evidence>
<feature type="transmembrane region" description="Helical" evidence="6">
    <location>
        <begin position="103"/>
        <end position="124"/>
    </location>
</feature>
<dbReference type="PANTHER" id="PTHR10057">
    <property type="entry name" value="PERIPHERAL-TYPE BENZODIAZEPINE RECEPTOR"/>
    <property type="match status" value="1"/>
</dbReference>
<dbReference type="GO" id="GO:0033013">
    <property type="term" value="P:tetrapyrrole metabolic process"/>
    <property type="evidence" value="ECO:0007669"/>
    <property type="project" value="UniProtKB-ARBA"/>
</dbReference>
<accession>A0A7C3YQ97</accession>
<comment type="caution">
    <text evidence="7">The sequence shown here is derived from an EMBL/GenBank/DDBJ whole genome shotgun (WGS) entry which is preliminary data.</text>
</comment>
<reference evidence="7" key="1">
    <citation type="journal article" date="2020" name="mSystems">
        <title>Genome- and Community-Level Interaction Insights into Carbon Utilization and Element Cycling Functions of Hydrothermarchaeota in Hydrothermal Sediment.</title>
        <authorList>
            <person name="Zhou Z."/>
            <person name="Liu Y."/>
            <person name="Xu W."/>
            <person name="Pan J."/>
            <person name="Luo Z.H."/>
            <person name="Li M."/>
        </authorList>
    </citation>
    <scope>NUCLEOTIDE SEQUENCE [LARGE SCALE GENOMIC DNA]</scope>
    <source>
        <strain evidence="7">SpSt-906</strain>
    </source>
</reference>
<evidence type="ECO:0000256" key="6">
    <source>
        <dbReference type="SAM" id="Phobius"/>
    </source>
</evidence>
<name>A0A7C3YQ97_UNCW3</name>
<keyword evidence="4 6" id="KW-1133">Transmembrane helix</keyword>
<evidence type="ECO:0000313" key="7">
    <source>
        <dbReference type="EMBL" id="HGE99551.1"/>
    </source>
</evidence>
<proteinExistence type="inferred from homology"/>
<dbReference type="InterPro" id="IPR038330">
    <property type="entry name" value="TspO/MBR-related_sf"/>
</dbReference>
<dbReference type="EMBL" id="DTMQ01000039">
    <property type="protein sequence ID" value="HGE99551.1"/>
    <property type="molecule type" value="Genomic_DNA"/>
</dbReference>